<keyword evidence="2" id="KW-1185">Reference proteome</keyword>
<evidence type="ECO:0000313" key="1">
    <source>
        <dbReference type="EMBL" id="ATQ69812.1"/>
    </source>
</evidence>
<dbReference type="Proteomes" id="UP000230709">
    <property type="component" value="Chromosome"/>
</dbReference>
<proteinExistence type="predicted"/>
<accession>A0A2D2D4B3</accession>
<reference evidence="2" key="1">
    <citation type="submission" date="2017-10" db="EMBL/GenBank/DDBJ databases">
        <title>Completed PacBio SMRT sequence of Methylosinus trichosporium OB3b reveals presence of a third large plasmid.</title>
        <authorList>
            <person name="Charles T.C."/>
            <person name="Lynch M.D.J."/>
            <person name="Heil J.R."/>
            <person name="Cheng J."/>
        </authorList>
    </citation>
    <scope>NUCLEOTIDE SEQUENCE [LARGE SCALE GENOMIC DNA]</scope>
    <source>
        <strain evidence="2">OB3b</strain>
    </source>
</reference>
<sequence length="125" mass="13861">MLAVVMLAGATSGAFAQHRQDERDEWLRRVDAARQDHDAFAARAAAAFRDAVEARRNASSAQTLRLDDPTLRPGDIIVTPTSLLLFKGAQSAVCEDDFERVDDLRARALPHGRALRAILRARVRR</sequence>
<organism evidence="1 2">
    <name type="scientific">Methylosinus trichosporium (strain ATCC 35070 / NCIMB 11131 / UNIQEM 75 / OB3b)</name>
    <dbReference type="NCBI Taxonomy" id="595536"/>
    <lineage>
        <taxon>Bacteria</taxon>
        <taxon>Pseudomonadati</taxon>
        <taxon>Pseudomonadota</taxon>
        <taxon>Alphaproteobacteria</taxon>
        <taxon>Hyphomicrobiales</taxon>
        <taxon>Methylocystaceae</taxon>
        <taxon>Methylosinus</taxon>
    </lineage>
</organism>
<dbReference type="EMBL" id="CP023737">
    <property type="protein sequence ID" value="ATQ69812.1"/>
    <property type="molecule type" value="Genomic_DNA"/>
</dbReference>
<dbReference type="KEGG" id="mtw:CQW49_19425"/>
<name>A0A2D2D4B3_METT3</name>
<gene>
    <name evidence="1" type="ORF">CQW49_19425</name>
</gene>
<evidence type="ECO:0000313" key="2">
    <source>
        <dbReference type="Proteomes" id="UP000230709"/>
    </source>
</evidence>
<dbReference type="AlphaFoldDB" id="A0A2D2D4B3"/>
<protein>
    <submittedName>
        <fullName evidence="1">Uncharacterized protein</fullName>
    </submittedName>
</protein>